<dbReference type="Pfam" id="PF13414">
    <property type="entry name" value="TPR_11"/>
    <property type="match status" value="1"/>
</dbReference>
<reference evidence="4" key="1">
    <citation type="journal article" date="2014" name="Front. Microbiol.">
        <title>High frequency of phylogenetically diverse reductive dehalogenase-homologous genes in deep subseafloor sedimentary metagenomes.</title>
        <authorList>
            <person name="Kawai M."/>
            <person name="Futagami T."/>
            <person name="Toyoda A."/>
            <person name="Takaki Y."/>
            <person name="Nishi S."/>
            <person name="Hori S."/>
            <person name="Arai W."/>
            <person name="Tsubouchi T."/>
            <person name="Morono Y."/>
            <person name="Uchiyama I."/>
            <person name="Ito T."/>
            <person name="Fujiyama A."/>
            <person name="Inagaki F."/>
            <person name="Takami H."/>
        </authorList>
    </citation>
    <scope>NUCLEOTIDE SEQUENCE</scope>
    <source>
        <strain evidence="4">Expedition CK06-06</strain>
    </source>
</reference>
<evidence type="ECO:0000256" key="2">
    <source>
        <dbReference type="ARBA" id="ARBA00022803"/>
    </source>
</evidence>
<keyword evidence="1" id="KW-0677">Repeat</keyword>
<dbReference type="InterPro" id="IPR019734">
    <property type="entry name" value="TPR_rpt"/>
</dbReference>
<feature type="region of interest" description="Disordered" evidence="3">
    <location>
        <begin position="94"/>
        <end position="116"/>
    </location>
</feature>
<dbReference type="InterPro" id="IPR011990">
    <property type="entry name" value="TPR-like_helical_dom_sf"/>
</dbReference>
<comment type="caution">
    <text evidence="4">The sequence shown here is derived from an EMBL/GenBank/DDBJ whole genome shotgun (WGS) entry which is preliminary data.</text>
</comment>
<accession>X0STK7</accession>
<dbReference type="PANTHER" id="PTHR44858:SF1">
    <property type="entry name" value="UDP-N-ACETYLGLUCOSAMINE--PEPTIDE N-ACETYLGLUCOSAMINYLTRANSFERASE SPINDLY-RELATED"/>
    <property type="match status" value="1"/>
</dbReference>
<dbReference type="GO" id="GO:0046813">
    <property type="term" value="P:receptor-mediated virion attachment to host cell"/>
    <property type="evidence" value="ECO:0007669"/>
    <property type="project" value="TreeGrafter"/>
</dbReference>
<evidence type="ECO:0000256" key="3">
    <source>
        <dbReference type="SAM" id="MobiDB-lite"/>
    </source>
</evidence>
<organism evidence="4">
    <name type="scientific">marine sediment metagenome</name>
    <dbReference type="NCBI Taxonomy" id="412755"/>
    <lineage>
        <taxon>unclassified sequences</taxon>
        <taxon>metagenomes</taxon>
        <taxon>ecological metagenomes</taxon>
    </lineage>
</organism>
<protein>
    <submittedName>
        <fullName evidence="4">Uncharacterized protein</fullName>
    </submittedName>
</protein>
<keyword evidence="2" id="KW-0802">TPR repeat</keyword>
<dbReference type="GO" id="GO:0009279">
    <property type="term" value="C:cell outer membrane"/>
    <property type="evidence" value="ECO:0007669"/>
    <property type="project" value="TreeGrafter"/>
</dbReference>
<dbReference type="PANTHER" id="PTHR44858">
    <property type="entry name" value="TETRATRICOPEPTIDE REPEAT PROTEIN 6"/>
    <property type="match status" value="1"/>
</dbReference>
<dbReference type="Gene3D" id="1.25.40.10">
    <property type="entry name" value="Tetratricopeptide repeat domain"/>
    <property type="match status" value="1"/>
</dbReference>
<sequence>AYQKATEINPQHTAAYYGVGLAYHYGKKMYDEAIAAYQRAVETNANYSAAHNNLAKAYYEKGEYGLATNHRDRAAELGYKVDPEFSQRLDNAQKTLEQPVKTTKKPESPSTTSLPKDMAKSFNKAAEFTNLLEEAKNSFLNEDYQEAQTFLDEAGKILDSHLQTAPKAAVFFDLSTPQNALKSFLEASLLNDEETARKCWSKKVPNYLVSLTIEGFQEKTDQDSRPEDELIKLAIQTFRYERKWTGANSYYVWATAPGEERSEDMQFIVVREEGEWKVLGFKIWEEEDFFKALVQ</sequence>
<dbReference type="EMBL" id="BARS01003209">
    <property type="protein sequence ID" value="GAF79277.1"/>
    <property type="molecule type" value="Genomic_DNA"/>
</dbReference>
<name>X0STK7_9ZZZZ</name>
<dbReference type="InterPro" id="IPR050498">
    <property type="entry name" value="Ycf3"/>
</dbReference>
<dbReference type="AlphaFoldDB" id="X0STK7"/>
<dbReference type="SMART" id="SM00028">
    <property type="entry name" value="TPR"/>
    <property type="match status" value="2"/>
</dbReference>
<feature type="non-terminal residue" evidence="4">
    <location>
        <position position="1"/>
    </location>
</feature>
<gene>
    <name evidence="4" type="ORF">S01H1_06188</name>
</gene>
<evidence type="ECO:0000256" key="1">
    <source>
        <dbReference type="ARBA" id="ARBA00022737"/>
    </source>
</evidence>
<evidence type="ECO:0000313" key="4">
    <source>
        <dbReference type="EMBL" id="GAF79277.1"/>
    </source>
</evidence>
<proteinExistence type="predicted"/>
<dbReference type="SUPFAM" id="SSF48452">
    <property type="entry name" value="TPR-like"/>
    <property type="match status" value="1"/>
</dbReference>